<evidence type="ECO:0000313" key="3">
    <source>
        <dbReference type="Proteomes" id="UP000823775"/>
    </source>
</evidence>
<feature type="domain" description="Putative plant transposon protein" evidence="1">
    <location>
        <begin position="67"/>
        <end position="175"/>
    </location>
</feature>
<reference evidence="2 3" key="1">
    <citation type="journal article" date="2021" name="BMC Genomics">
        <title>Datura genome reveals duplications of psychoactive alkaloid biosynthetic genes and high mutation rate following tissue culture.</title>
        <authorList>
            <person name="Rajewski A."/>
            <person name="Carter-House D."/>
            <person name="Stajich J."/>
            <person name="Litt A."/>
        </authorList>
    </citation>
    <scope>NUCLEOTIDE SEQUENCE [LARGE SCALE GENOMIC DNA]</scope>
    <source>
        <strain evidence="2">AR-01</strain>
    </source>
</reference>
<protein>
    <recommendedName>
        <fullName evidence="1">Putative plant transposon protein domain-containing protein</fullName>
    </recommendedName>
</protein>
<dbReference type="EMBL" id="JACEIK010006122">
    <property type="protein sequence ID" value="MCE2055113.1"/>
    <property type="molecule type" value="Genomic_DNA"/>
</dbReference>
<sequence length="352" mass="40433">MKHRWGDDLIQCTKRSTKNRRIAREICEAPINYRSGRRFKSNLKQSTHCIGEELISPHPILHQKIEDKANQFQWVAHLIAQGQPKWDVSKGLIHRHYLKFDARMWLDLVCSRLMPSQNTSEVPIDVEILLACIMKHVHINMGDIIGDQFRQKAKQQATALLFPSLVSMLCFRAECPLWRSLDKTIQVHGVITLDTKTDKEAPMIKWASQGYPVHDPKCLKKALQPAKDKLTHLCSKVDVLESQVEEPRSPPDDWWVGYHNNADIMFDEEELHHSPPLLPQMHSVYDVDPSWASRGVATTSYHELRTLLDRLVAPGPGLLVILPPYLMQPTVEDTTSWVFDAVTYTCKLRPNC</sequence>
<keyword evidence="3" id="KW-1185">Reference proteome</keyword>
<evidence type="ECO:0000313" key="2">
    <source>
        <dbReference type="EMBL" id="MCE2055113.1"/>
    </source>
</evidence>
<proteinExistence type="predicted"/>
<dbReference type="Pfam" id="PF20167">
    <property type="entry name" value="Transposase_32"/>
    <property type="match status" value="1"/>
</dbReference>
<name>A0ABS8W3J9_DATST</name>
<organism evidence="2 3">
    <name type="scientific">Datura stramonium</name>
    <name type="common">Jimsonweed</name>
    <name type="synonym">Common thornapple</name>
    <dbReference type="NCBI Taxonomy" id="4076"/>
    <lineage>
        <taxon>Eukaryota</taxon>
        <taxon>Viridiplantae</taxon>
        <taxon>Streptophyta</taxon>
        <taxon>Embryophyta</taxon>
        <taxon>Tracheophyta</taxon>
        <taxon>Spermatophyta</taxon>
        <taxon>Magnoliopsida</taxon>
        <taxon>eudicotyledons</taxon>
        <taxon>Gunneridae</taxon>
        <taxon>Pentapetalae</taxon>
        <taxon>asterids</taxon>
        <taxon>lamiids</taxon>
        <taxon>Solanales</taxon>
        <taxon>Solanaceae</taxon>
        <taxon>Solanoideae</taxon>
        <taxon>Datureae</taxon>
        <taxon>Datura</taxon>
    </lineage>
</organism>
<gene>
    <name evidence="2" type="ORF">HAX54_042004</name>
</gene>
<comment type="caution">
    <text evidence="2">The sequence shown here is derived from an EMBL/GenBank/DDBJ whole genome shotgun (WGS) entry which is preliminary data.</text>
</comment>
<accession>A0ABS8W3J9</accession>
<dbReference type="InterPro" id="IPR046796">
    <property type="entry name" value="Transposase_32_dom"/>
</dbReference>
<evidence type="ECO:0000259" key="1">
    <source>
        <dbReference type="Pfam" id="PF20167"/>
    </source>
</evidence>
<dbReference type="Proteomes" id="UP000823775">
    <property type="component" value="Unassembled WGS sequence"/>
</dbReference>